<dbReference type="InterPro" id="IPR005835">
    <property type="entry name" value="NTP_transferase_dom"/>
</dbReference>
<dbReference type="Pfam" id="PF00483">
    <property type="entry name" value="NTP_transferase"/>
    <property type="match status" value="1"/>
</dbReference>
<dbReference type="Proteomes" id="UP001174909">
    <property type="component" value="Unassembled WGS sequence"/>
</dbReference>
<dbReference type="PANTHER" id="PTHR45887">
    <property type="entry name" value="TRANSLATION INITIATION FACTOR EIF-2B SUBUNIT EPSILON"/>
    <property type="match status" value="1"/>
</dbReference>
<dbReference type="GO" id="GO:0005085">
    <property type="term" value="F:guanyl-nucleotide exchange factor activity"/>
    <property type="evidence" value="ECO:0007669"/>
    <property type="project" value="TreeGrafter"/>
</dbReference>
<dbReference type="EMBL" id="CASHTH010000959">
    <property type="protein sequence ID" value="CAI8009449.1"/>
    <property type="molecule type" value="Genomic_DNA"/>
</dbReference>
<organism evidence="2 3">
    <name type="scientific">Geodia barretti</name>
    <name type="common">Barrett's horny sponge</name>
    <dbReference type="NCBI Taxonomy" id="519541"/>
    <lineage>
        <taxon>Eukaryota</taxon>
        <taxon>Metazoa</taxon>
        <taxon>Porifera</taxon>
        <taxon>Demospongiae</taxon>
        <taxon>Heteroscleromorpha</taxon>
        <taxon>Tetractinellida</taxon>
        <taxon>Astrophorina</taxon>
        <taxon>Geodiidae</taxon>
        <taxon>Geodia</taxon>
    </lineage>
</organism>
<dbReference type="SUPFAM" id="SSF53448">
    <property type="entry name" value="Nucleotide-diphospho-sugar transferases"/>
    <property type="match status" value="1"/>
</dbReference>
<dbReference type="Gene3D" id="3.90.550.10">
    <property type="entry name" value="Spore Coat Polysaccharide Biosynthesis Protein SpsA, Chain A"/>
    <property type="match status" value="1"/>
</dbReference>
<evidence type="ECO:0000313" key="3">
    <source>
        <dbReference type="Proteomes" id="UP001174909"/>
    </source>
</evidence>
<dbReference type="PANTHER" id="PTHR45887:SF1">
    <property type="entry name" value="TRANSLATION INITIATION FACTOR EIF-2B SUBUNIT EPSILON"/>
    <property type="match status" value="1"/>
</dbReference>
<keyword evidence="2" id="KW-0648">Protein biosynthesis</keyword>
<reference evidence="2" key="1">
    <citation type="submission" date="2023-03" db="EMBL/GenBank/DDBJ databases">
        <authorList>
            <person name="Steffen K."/>
            <person name="Cardenas P."/>
        </authorList>
    </citation>
    <scope>NUCLEOTIDE SEQUENCE</scope>
</reference>
<dbReference type="GO" id="GO:0003743">
    <property type="term" value="F:translation initiation factor activity"/>
    <property type="evidence" value="ECO:0007669"/>
    <property type="project" value="UniProtKB-KW"/>
</dbReference>
<dbReference type="GO" id="GO:0005851">
    <property type="term" value="C:eukaryotic translation initiation factor 2B complex"/>
    <property type="evidence" value="ECO:0007669"/>
    <property type="project" value="TreeGrafter"/>
</dbReference>
<protein>
    <submittedName>
        <fullName evidence="2">Probable translation initiation factor eIF-2B subunit epsilon</fullName>
    </submittedName>
</protein>
<dbReference type="InterPro" id="IPR029044">
    <property type="entry name" value="Nucleotide-diphossugar_trans"/>
</dbReference>
<dbReference type="GO" id="GO:0031369">
    <property type="term" value="F:translation initiation factor binding"/>
    <property type="evidence" value="ECO:0007669"/>
    <property type="project" value="TreeGrafter"/>
</dbReference>
<feature type="domain" description="Nucleotidyl transferase" evidence="1">
    <location>
        <begin position="24"/>
        <end position="78"/>
    </location>
</feature>
<dbReference type="InterPro" id="IPR051956">
    <property type="entry name" value="eIF2B_epsilon"/>
</dbReference>
<evidence type="ECO:0000313" key="2">
    <source>
        <dbReference type="EMBL" id="CAI8009449.1"/>
    </source>
</evidence>
<keyword evidence="2" id="KW-0396">Initiation factor</keyword>
<sequence length="81" mass="9053">MSSDRVEAAEDAIQAVVIADSFNYRFLPVTIEQPRALLPLVNRPLIDYTVEFLAVAGVQEIFVYCCTRAEAVRAHLERLTG</sequence>
<keyword evidence="3" id="KW-1185">Reference proteome</keyword>
<gene>
    <name evidence="2" type="ORF">GBAR_LOCUS6337</name>
</gene>
<dbReference type="AlphaFoldDB" id="A0AA35RDF8"/>
<accession>A0AA35RDF8</accession>
<proteinExistence type="predicted"/>
<name>A0AA35RDF8_GEOBA</name>
<comment type="caution">
    <text evidence="2">The sequence shown here is derived from an EMBL/GenBank/DDBJ whole genome shotgun (WGS) entry which is preliminary data.</text>
</comment>
<evidence type="ECO:0000259" key="1">
    <source>
        <dbReference type="Pfam" id="PF00483"/>
    </source>
</evidence>